<dbReference type="EMBL" id="CAJVPY010012208">
    <property type="protein sequence ID" value="CAG8732626.1"/>
    <property type="molecule type" value="Genomic_DNA"/>
</dbReference>
<dbReference type="Proteomes" id="UP000789405">
    <property type="component" value="Unassembled WGS sequence"/>
</dbReference>
<evidence type="ECO:0000313" key="1">
    <source>
        <dbReference type="EMBL" id="CAG8732626.1"/>
    </source>
</evidence>
<name>A0A9N9IEE0_9GLOM</name>
<gene>
    <name evidence="1" type="ORF">DERYTH_LOCUS15261</name>
</gene>
<sequence length="101" mass="11505">MTLPSSTDIIPLHQYNGSPCQYGECTECGEWKCFFIRNTQSHATESMAYFEWIPYENFVLIEQIASDSALKKIGNSSEISSAYLNNVCYLDEDSFLIDDPQ</sequence>
<comment type="caution">
    <text evidence="1">The sequence shown here is derived from an EMBL/GenBank/DDBJ whole genome shotgun (WGS) entry which is preliminary data.</text>
</comment>
<evidence type="ECO:0000313" key="2">
    <source>
        <dbReference type="Proteomes" id="UP000789405"/>
    </source>
</evidence>
<accession>A0A9N9IEE0</accession>
<protein>
    <submittedName>
        <fullName evidence="1">12933_t:CDS:1</fullName>
    </submittedName>
</protein>
<organism evidence="1 2">
    <name type="scientific">Dentiscutata erythropus</name>
    <dbReference type="NCBI Taxonomy" id="1348616"/>
    <lineage>
        <taxon>Eukaryota</taxon>
        <taxon>Fungi</taxon>
        <taxon>Fungi incertae sedis</taxon>
        <taxon>Mucoromycota</taxon>
        <taxon>Glomeromycotina</taxon>
        <taxon>Glomeromycetes</taxon>
        <taxon>Diversisporales</taxon>
        <taxon>Gigasporaceae</taxon>
        <taxon>Dentiscutata</taxon>
    </lineage>
</organism>
<reference evidence="1" key="1">
    <citation type="submission" date="2021-06" db="EMBL/GenBank/DDBJ databases">
        <authorList>
            <person name="Kallberg Y."/>
            <person name="Tangrot J."/>
            <person name="Rosling A."/>
        </authorList>
    </citation>
    <scope>NUCLEOTIDE SEQUENCE</scope>
    <source>
        <strain evidence="1">MA453B</strain>
    </source>
</reference>
<proteinExistence type="predicted"/>
<dbReference type="AlphaFoldDB" id="A0A9N9IEE0"/>
<keyword evidence="2" id="KW-1185">Reference proteome</keyword>